<dbReference type="PROSITE" id="PS50887">
    <property type="entry name" value="GGDEF"/>
    <property type="match status" value="1"/>
</dbReference>
<keyword evidence="1" id="KW-1133">Transmembrane helix</keyword>
<evidence type="ECO:0000313" key="3">
    <source>
        <dbReference type="EMBL" id="MDJ1114437.1"/>
    </source>
</evidence>
<organism evidence="3 4">
    <name type="scientific">Microbacterium dauci</name>
    <dbReference type="NCBI Taxonomy" id="3048008"/>
    <lineage>
        <taxon>Bacteria</taxon>
        <taxon>Bacillati</taxon>
        <taxon>Actinomycetota</taxon>
        <taxon>Actinomycetes</taxon>
        <taxon>Micrococcales</taxon>
        <taxon>Microbacteriaceae</taxon>
        <taxon>Microbacterium</taxon>
    </lineage>
</organism>
<sequence>MNTVDVTTVLVALATTCTIVMIGLGFLPFPSRHASIWSGAFATAMVATYLLVTADTIDSTILRAAANGPILCATGLLWVGLRARRGREPVMLFPVIGVFTVFTVLLALTATTEWYGLVFRLGFAVGGLCSALAAVELTRIEKSLRDLALPTIVATLAFAGLTVMLLVDGAVRLIEGDGGQSEAELIALRSMNELVAGIYLVCALITLLAITRGGDAPSSKASDLSDFRVVAQDRLDRAKASGDQWWSIIDVRLDDPSELLEASSGRAFDRVTSRFADDIRSVMPPEADIHALSPTQFVILLPRQDTAVRAILSRLLERIATVTDQQAIPVRLSASIGVAAAPLADYDLTRLCASAADAAAHAQVSGGDRWERAVFAS</sequence>
<dbReference type="Proteomes" id="UP001321481">
    <property type="component" value="Unassembled WGS sequence"/>
</dbReference>
<keyword evidence="3" id="KW-0548">Nucleotidyltransferase</keyword>
<dbReference type="EMBL" id="JASJND010000005">
    <property type="protein sequence ID" value="MDJ1114437.1"/>
    <property type="molecule type" value="Genomic_DNA"/>
</dbReference>
<dbReference type="Pfam" id="PF00990">
    <property type="entry name" value="GGDEF"/>
    <property type="match status" value="1"/>
</dbReference>
<reference evidence="3 4" key="1">
    <citation type="submission" date="2023-05" db="EMBL/GenBank/DDBJ databases">
        <title>Microbacterium dauci sp.nov., Isolated from Carrot Rhizosphere Soil.</title>
        <authorList>
            <person name="Xiao Z."/>
            <person name="Zheng J."/>
        </authorList>
    </citation>
    <scope>NUCLEOTIDE SEQUENCE [LARGE SCALE GENOMIC DNA]</scope>
    <source>
        <strain evidence="3 4">LX3-4</strain>
    </source>
</reference>
<keyword evidence="4" id="KW-1185">Reference proteome</keyword>
<gene>
    <name evidence="3" type="ORF">QNI14_08220</name>
</gene>
<keyword evidence="1" id="KW-0812">Transmembrane</keyword>
<comment type="caution">
    <text evidence="3">The sequence shown here is derived from an EMBL/GenBank/DDBJ whole genome shotgun (WGS) entry which is preliminary data.</text>
</comment>
<dbReference type="GO" id="GO:0052621">
    <property type="term" value="F:diguanylate cyclase activity"/>
    <property type="evidence" value="ECO:0007669"/>
    <property type="project" value="UniProtKB-EC"/>
</dbReference>
<feature type="transmembrane region" description="Helical" evidence="1">
    <location>
        <begin position="91"/>
        <end position="108"/>
    </location>
</feature>
<feature type="transmembrane region" description="Helical" evidence="1">
    <location>
        <begin position="34"/>
        <end position="54"/>
    </location>
</feature>
<evidence type="ECO:0000313" key="4">
    <source>
        <dbReference type="Proteomes" id="UP001321481"/>
    </source>
</evidence>
<dbReference type="RefSeq" id="WP_283716057.1">
    <property type="nucleotide sequence ID" value="NZ_JASJND010000005.1"/>
</dbReference>
<keyword evidence="1" id="KW-0472">Membrane</keyword>
<dbReference type="Gene3D" id="3.30.70.270">
    <property type="match status" value="1"/>
</dbReference>
<feature type="transmembrane region" description="Helical" evidence="1">
    <location>
        <begin position="114"/>
        <end position="135"/>
    </location>
</feature>
<feature type="transmembrane region" description="Helical" evidence="1">
    <location>
        <begin position="194"/>
        <end position="211"/>
    </location>
</feature>
<name>A0ABT6ZFN8_9MICO</name>
<feature type="domain" description="GGDEF" evidence="2">
    <location>
        <begin position="244"/>
        <end position="375"/>
    </location>
</feature>
<dbReference type="SUPFAM" id="SSF55073">
    <property type="entry name" value="Nucleotide cyclase"/>
    <property type="match status" value="1"/>
</dbReference>
<accession>A0ABT6ZFN8</accession>
<dbReference type="EC" id="2.7.7.65" evidence="3"/>
<keyword evidence="3" id="KW-0808">Transferase</keyword>
<evidence type="ECO:0000259" key="2">
    <source>
        <dbReference type="PROSITE" id="PS50887"/>
    </source>
</evidence>
<feature type="transmembrane region" description="Helical" evidence="1">
    <location>
        <begin position="147"/>
        <end position="174"/>
    </location>
</feature>
<dbReference type="InterPro" id="IPR000160">
    <property type="entry name" value="GGDEF_dom"/>
</dbReference>
<feature type="transmembrane region" description="Helical" evidence="1">
    <location>
        <begin position="6"/>
        <end position="27"/>
    </location>
</feature>
<dbReference type="InterPro" id="IPR043128">
    <property type="entry name" value="Rev_trsase/Diguanyl_cyclase"/>
</dbReference>
<dbReference type="InterPro" id="IPR029787">
    <property type="entry name" value="Nucleotide_cyclase"/>
</dbReference>
<proteinExistence type="predicted"/>
<feature type="transmembrane region" description="Helical" evidence="1">
    <location>
        <begin position="60"/>
        <end position="79"/>
    </location>
</feature>
<evidence type="ECO:0000256" key="1">
    <source>
        <dbReference type="SAM" id="Phobius"/>
    </source>
</evidence>
<protein>
    <submittedName>
        <fullName evidence="3">Diguanylate cyclase</fullName>
        <ecNumber evidence="3">2.7.7.65</ecNumber>
    </submittedName>
</protein>